<evidence type="ECO:0000256" key="1">
    <source>
        <dbReference type="SAM" id="MobiDB-lite"/>
    </source>
</evidence>
<dbReference type="EMBL" id="CP002630">
    <property type="protein sequence ID" value="AEB11940.1"/>
    <property type="molecule type" value="Genomic_DNA"/>
</dbReference>
<keyword evidence="3" id="KW-1185">Reference proteome</keyword>
<sequence length="397" mass="42356">MKKALGLGFLGIVIAACGLQGLPGDGGTGPGPGPGPGPGGGLSQAEFDQAWQAYRAALDQAIQDLGSDTVFSAFNTGPLPLTQDMIAFLQTPRPSSVHPLRVYDLSMQGVRSLSHPNPSSELPRGGTDYTLGEPVPYTPPSPYDFGLKWPHNTQVAELLVDWDQDDQSTRWAHDRDGVSHEVPQNTHIQMTLGEGGGPMPPLNAEVVGTADFAAAWYDCNGTPILEPTFLSFTGSLGQIKQLNWDIGYNLTEGTTDTLQAHVELHTTNTNPTALLRLDLTLNGTLTRGSDCFISEIEVQSGEFTVTTQAGDESFVFNITVSSVQLDAQGNPVRIDLNGFVEYNGQQALSFSGFLDQNDFQDDTCPGANVTLVFSDGSVSLQEWLQSRGHCGPGGIFG</sequence>
<proteinExistence type="predicted"/>
<dbReference type="AlphaFoldDB" id="F2NQK2"/>
<dbReference type="PROSITE" id="PS51257">
    <property type="entry name" value="PROKAR_LIPOPROTEIN"/>
    <property type="match status" value="1"/>
</dbReference>
<dbReference type="KEGG" id="mhd:Marky_1200"/>
<evidence type="ECO:0000313" key="2">
    <source>
        <dbReference type="EMBL" id="AEB11940.1"/>
    </source>
</evidence>
<dbReference type="HOGENOM" id="CLU_735368_0_0_0"/>
<name>F2NQK2_MARHT</name>
<gene>
    <name evidence="2" type="ordered locus">Marky_1200</name>
</gene>
<accession>F2NQK2</accession>
<reference evidence="2 3" key="1">
    <citation type="journal article" date="2012" name="Stand. Genomic Sci.">
        <title>Complete genome sequence of the aerobic, heterotroph Marinithermus hydrothermalis type strain (T1(T)) from a deep-sea hydrothermal vent chimney.</title>
        <authorList>
            <person name="Copeland A."/>
            <person name="Gu W."/>
            <person name="Yasawong M."/>
            <person name="Lapidus A."/>
            <person name="Lucas S."/>
            <person name="Deshpande S."/>
            <person name="Pagani I."/>
            <person name="Tapia R."/>
            <person name="Cheng J.F."/>
            <person name="Goodwin L.A."/>
            <person name="Pitluck S."/>
            <person name="Liolios K."/>
            <person name="Ivanova N."/>
            <person name="Mavromatis K."/>
            <person name="Mikhailova N."/>
            <person name="Pati A."/>
            <person name="Chen A."/>
            <person name="Palaniappan K."/>
            <person name="Land M."/>
            <person name="Pan C."/>
            <person name="Brambilla E.M."/>
            <person name="Rohde M."/>
            <person name="Tindall B.J."/>
            <person name="Sikorski J."/>
            <person name="Goker M."/>
            <person name="Detter J.C."/>
            <person name="Bristow J."/>
            <person name="Eisen J.A."/>
            <person name="Markowitz V."/>
            <person name="Hugenholtz P."/>
            <person name="Kyrpides N.C."/>
            <person name="Klenk H.P."/>
            <person name="Woyke T."/>
        </authorList>
    </citation>
    <scope>NUCLEOTIDE SEQUENCE [LARGE SCALE GENOMIC DNA]</scope>
    <source>
        <strain evidence="3">DSM 14884 / JCM 11576 / T1</strain>
    </source>
</reference>
<protein>
    <recommendedName>
        <fullName evidence="4">Lipoprotein</fullName>
    </recommendedName>
</protein>
<organism evidence="2 3">
    <name type="scientific">Marinithermus hydrothermalis (strain DSM 14884 / JCM 11576 / T1)</name>
    <dbReference type="NCBI Taxonomy" id="869210"/>
    <lineage>
        <taxon>Bacteria</taxon>
        <taxon>Thermotogati</taxon>
        <taxon>Deinococcota</taxon>
        <taxon>Deinococci</taxon>
        <taxon>Thermales</taxon>
        <taxon>Thermaceae</taxon>
        <taxon>Marinithermus</taxon>
    </lineage>
</organism>
<dbReference type="Proteomes" id="UP000007030">
    <property type="component" value="Chromosome"/>
</dbReference>
<evidence type="ECO:0008006" key="4">
    <source>
        <dbReference type="Google" id="ProtNLM"/>
    </source>
</evidence>
<feature type="region of interest" description="Disordered" evidence="1">
    <location>
        <begin position="25"/>
        <end position="44"/>
    </location>
</feature>
<evidence type="ECO:0000313" key="3">
    <source>
        <dbReference type="Proteomes" id="UP000007030"/>
    </source>
</evidence>